<dbReference type="Proteomes" id="UP000475862">
    <property type="component" value="Unassembled WGS sequence"/>
</dbReference>
<keyword evidence="1" id="KW-0472">Membrane</keyword>
<reference evidence="2 3" key="1">
    <citation type="submission" date="2019-08" db="EMBL/GenBank/DDBJ databases">
        <title>The genome of the soybean aphid Biotype 1, its phylome, world population structure and adaptation to the North American continent.</title>
        <authorList>
            <person name="Giordano R."/>
            <person name="Donthu R.K."/>
            <person name="Hernandez A.G."/>
            <person name="Wright C.L."/>
            <person name="Zimin A.V."/>
        </authorList>
    </citation>
    <scope>NUCLEOTIDE SEQUENCE [LARGE SCALE GENOMIC DNA]</scope>
    <source>
        <tissue evidence="2">Whole aphids</tissue>
    </source>
</reference>
<evidence type="ECO:0000313" key="3">
    <source>
        <dbReference type="Proteomes" id="UP000475862"/>
    </source>
</evidence>
<accession>A0A6G0TEX3</accession>
<feature type="transmembrane region" description="Helical" evidence="1">
    <location>
        <begin position="216"/>
        <end position="237"/>
    </location>
</feature>
<feature type="transmembrane region" description="Helical" evidence="1">
    <location>
        <begin position="321"/>
        <end position="338"/>
    </location>
</feature>
<evidence type="ECO:0000313" key="2">
    <source>
        <dbReference type="EMBL" id="KAE9531494.1"/>
    </source>
</evidence>
<gene>
    <name evidence="2" type="ORF">AGLY_010700</name>
</gene>
<keyword evidence="3" id="KW-1185">Reference proteome</keyword>
<keyword evidence="1" id="KW-0812">Transmembrane</keyword>
<dbReference type="AlphaFoldDB" id="A0A6G0TEX3"/>
<protein>
    <submittedName>
        <fullName evidence="2">Uncharacterized protein</fullName>
    </submittedName>
</protein>
<keyword evidence="1" id="KW-1133">Transmembrane helix</keyword>
<name>A0A6G0TEX3_APHGL</name>
<evidence type="ECO:0000256" key="1">
    <source>
        <dbReference type="SAM" id="Phobius"/>
    </source>
</evidence>
<proteinExistence type="predicted"/>
<sequence>MRLTDRFRRDLRYMKIYECMFMHNLLDLQNNRLNIIYTPAILMISVPRQQNPCLYFKCFTLNLFKGGYQMTKLCNNINLTVIHITTFIYISRLKLSTLFKIRHIFQRYKISKTNQLILYLFTVDEHILILNYSYYKKNVLKCNKININVPIYYKLQLIMSKRILNNLINHNNDVDYTSVLECMKLCIMENRDCFSRNYTRWHFEHNKFKNKKPRRLLNHFIIFSRLYTFSICAQYIVNKYCLVLKIKIFTKLKEFRNHPYQICILYLTYKPSNLPLSVLSFLCHGMKILYIFKNTTKLQYYNFEYYKITIELNLLEIKSDLKLFLIIYIICILCNILYHENIHNIPRYSSKYIMINSSFCS</sequence>
<organism evidence="2 3">
    <name type="scientific">Aphis glycines</name>
    <name type="common">Soybean aphid</name>
    <dbReference type="NCBI Taxonomy" id="307491"/>
    <lineage>
        <taxon>Eukaryota</taxon>
        <taxon>Metazoa</taxon>
        <taxon>Ecdysozoa</taxon>
        <taxon>Arthropoda</taxon>
        <taxon>Hexapoda</taxon>
        <taxon>Insecta</taxon>
        <taxon>Pterygota</taxon>
        <taxon>Neoptera</taxon>
        <taxon>Paraneoptera</taxon>
        <taxon>Hemiptera</taxon>
        <taxon>Sternorrhyncha</taxon>
        <taxon>Aphidomorpha</taxon>
        <taxon>Aphidoidea</taxon>
        <taxon>Aphididae</taxon>
        <taxon>Aphidini</taxon>
        <taxon>Aphis</taxon>
        <taxon>Aphis</taxon>
    </lineage>
</organism>
<comment type="caution">
    <text evidence="2">The sequence shown here is derived from an EMBL/GenBank/DDBJ whole genome shotgun (WGS) entry which is preliminary data.</text>
</comment>
<dbReference type="EMBL" id="VYZN01000041">
    <property type="protein sequence ID" value="KAE9531494.1"/>
    <property type="molecule type" value="Genomic_DNA"/>
</dbReference>